<dbReference type="GO" id="GO:0005730">
    <property type="term" value="C:nucleolus"/>
    <property type="evidence" value="ECO:0007669"/>
    <property type="project" value="TreeGrafter"/>
</dbReference>
<dbReference type="InterPro" id="IPR016024">
    <property type="entry name" value="ARM-type_fold"/>
</dbReference>
<dbReference type="PROSITE" id="PS50302">
    <property type="entry name" value="PUM"/>
    <property type="match status" value="1"/>
</dbReference>
<dbReference type="InterPro" id="IPR012959">
    <property type="entry name" value="CPL_dom"/>
</dbReference>
<dbReference type="SMART" id="SM00025">
    <property type="entry name" value="Pumilio"/>
    <property type="match status" value="5"/>
</dbReference>
<organism evidence="6 7">
    <name type="scientific">Physocladia obscura</name>
    <dbReference type="NCBI Taxonomy" id="109957"/>
    <lineage>
        <taxon>Eukaryota</taxon>
        <taxon>Fungi</taxon>
        <taxon>Fungi incertae sedis</taxon>
        <taxon>Chytridiomycota</taxon>
        <taxon>Chytridiomycota incertae sedis</taxon>
        <taxon>Chytridiomycetes</taxon>
        <taxon>Chytridiales</taxon>
        <taxon>Chytriomycetaceae</taxon>
        <taxon>Physocladia</taxon>
    </lineage>
</organism>
<feature type="compositionally biased region" description="Polar residues" evidence="4">
    <location>
        <begin position="1"/>
        <end position="14"/>
    </location>
</feature>
<evidence type="ECO:0000256" key="2">
    <source>
        <dbReference type="ARBA" id="ARBA00022884"/>
    </source>
</evidence>
<dbReference type="PROSITE" id="PS50303">
    <property type="entry name" value="PUM_HD"/>
    <property type="match status" value="1"/>
</dbReference>
<dbReference type="Gene3D" id="1.25.10.10">
    <property type="entry name" value="Leucine-rich Repeat Variant"/>
    <property type="match status" value="1"/>
</dbReference>
<accession>A0AAD5T4X5</accession>
<dbReference type="GO" id="GO:0003729">
    <property type="term" value="F:mRNA binding"/>
    <property type="evidence" value="ECO:0007669"/>
    <property type="project" value="TreeGrafter"/>
</dbReference>
<dbReference type="InterPro" id="IPR040059">
    <property type="entry name" value="PUM3"/>
</dbReference>
<dbReference type="SUPFAM" id="SSF48371">
    <property type="entry name" value="ARM repeat"/>
    <property type="match status" value="1"/>
</dbReference>
<comment type="caution">
    <text evidence="6">The sequence shown here is derived from an EMBL/GenBank/DDBJ whole genome shotgun (WGS) entry which is preliminary data.</text>
</comment>
<evidence type="ECO:0000313" key="7">
    <source>
        <dbReference type="Proteomes" id="UP001211907"/>
    </source>
</evidence>
<keyword evidence="1" id="KW-0677">Repeat</keyword>
<evidence type="ECO:0000259" key="5">
    <source>
        <dbReference type="PROSITE" id="PS50303"/>
    </source>
</evidence>
<feature type="region of interest" description="Disordered" evidence="4">
    <location>
        <begin position="733"/>
        <end position="761"/>
    </location>
</feature>
<evidence type="ECO:0000256" key="3">
    <source>
        <dbReference type="PROSITE-ProRule" id="PRU00317"/>
    </source>
</evidence>
<feature type="region of interest" description="Disordered" evidence="4">
    <location>
        <begin position="1"/>
        <end position="90"/>
    </location>
</feature>
<proteinExistence type="predicted"/>
<reference evidence="6" key="1">
    <citation type="submission" date="2020-05" db="EMBL/GenBank/DDBJ databases">
        <title>Phylogenomic resolution of chytrid fungi.</title>
        <authorList>
            <person name="Stajich J.E."/>
            <person name="Amses K."/>
            <person name="Simmons R."/>
            <person name="Seto K."/>
            <person name="Myers J."/>
            <person name="Bonds A."/>
            <person name="Quandt C.A."/>
            <person name="Barry K."/>
            <person name="Liu P."/>
            <person name="Grigoriev I."/>
            <person name="Longcore J.E."/>
            <person name="James T.Y."/>
        </authorList>
    </citation>
    <scope>NUCLEOTIDE SEQUENCE</scope>
    <source>
        <strain evidence="6">JEL0513</strain>
    </source>
</reference>
<evidence type="ECO:0000256" key="4">
    <source>
        <dbReference type="SAM" id="MobiDB-lite"/>
    </source>
</evidence>
<feature type="compositionally biased region" description="Acidic residues" evidence="4">
    <location>
        <begin position="28"/>
        <end position="37"/>
    </location>
</feature>
<feature type="repeat" description="Pumilio" evidence="3">
    <location>
        <begin position="348"/>
        <end position="384"/>
    </location>
</feature>
<dbReference type="GO" id="GO:0006417">
    <property type="term" value="P:regulation of translation"/>
    <property type="evidence" value="ECO:0007669"/>
    <property type="project" value="TreeGrafter"/>
</dbReference>
<feature type="compositionally biased region" description="Acidic residues" evidence="4">
    <location>
        <begin position="46"/>
        <end position="57"/>
    </location>
</feature>
<dbReference type="Pfam" id="PF00806">
    <property type="entry name" value="PUF"/>
    <property type="match status" value="2"/>
</dbReference>
<dbReference type="Proteomes" id="UP001211907">
    <property type="component" value="Unassembled WGS sequence"/>
</dbReference>
<gene>
    <name evidence="6" type="primary">PUF6</name>
    <name evidence="6" type="ORF">HK100_008169</name>
</gene>
<dbReference type="InterPro" id="IPR001313">
    <property type="entry name" value="Pumilio_RNA-bd_rpt"/>
</dbReference>
<dbReference type="PANTHER" id="PTHR13389:SF0">
    <property type="entry name" value="PUMILIO HOMOLOG 3"/>
    <property type="match status" value="1"/>
</dbReference>
<name>A0AAD5T4X5_9FUNG</name>
<dbReference type="EMBL" id="JADGJH010000393">
    <property type="protein sequence ID" value="KAJ3130219.1"/>
    <property type="molecule type" value="Genomic_DNA"/>
</dbReference>
<dbReference type="AlphaFoldDB" id="A0AAD5T4X5"/>
<dbReference type="Pfam" id="PF08144">
    <property type="entry name" value="CPL"/>
    <property type="match status" value="1"/>
</dbReference>
<keyword evidence="7" id="KW-1185">Reference proteome</keyword>
<dbReference type="PANTHER" id="PTHR13389">
    <property type="entry name" value="PUMILIO HOMOLOG 3"/>
    <property type="match status" value="1"/>
</dbReference>
<dbReference type="InterPro" id="IPR033133">
    <property type="entry name" value="PUM-HD"/>
</dbReference>
<keyword evidence="2" id="KW-0694">RNA-binding</keyword>
<feature type="domain" description="PUM-HD" evidence="5">
    <location>
        <begin position="112"/>
        <end position="488"/>
    </location>
</feature>
<feature type="compositionally biased region" description="Basic and acidic residues" evidence="4">
    <location>
        <begin position="58"/>
        <end position="68"/>
    </location>
</feature>
<protein>
    <submittedName>
        <fullName evidence="6">Pumilio domain member 6</fullName>
    </submittedName>
</protein>
<evidence type="ECO:0000313" key="6">
    <source>
        <dbReference type="EMBL" id="KAJ3130219.1"/>
    </source>
</evidence>
<dbReference type="InterPro" id="IPR011989">
    <property type="entry name" value="ARM-like"/>
</dbReference>
<evidence type="ECO:0000256" key="1">
    <source>
        <dbReference type="ARBA" id="ARBA00022737"/>
    </source>
</evidence>
<sequence length="780" mass="84634">MGIQNTEKAPSTTVKKVIKNKNPASPINDDDSDDDAPWEAGANILDNEEISDEEDQEESNKKPRRDNDNDNDTDDTTRASAAAARAEQKQLAIDRRTAKPNGALVLKLKKLWETIRLKKLDAKIRTAKMDELMSLITGKIQDVTFRHDAARVIQSALKHGSQTHRATIAQELRGSYARLACSQYGRFIVSKILNLCPAQRAGVLQEFQGQVRKLMRHRDAAFVVEEAYSQFANARQRNSLMEEFYGAEFALFKADSGKPLSSILAENPSKKSTILKNMKESIQSFLEKSAANIGPHTILHRLILDYLLLLPPPPPNSAVATTKTTEVSTSVDGVTATATLSNSAFMVDLLKDHLVHILHTREGSRVVQLTILHANPKDRKQILRSFKGLVPKIAREQFGHVVLITVCEAVDDTVFVAKNILSELVATAAAPGALMRDQWASRVFLYLLSGRNKRYQSAYVLEELAEMDAVRKVTSKKDDAVRRGELVAASGGAWVDVCAQFCGELIRSRSGGQVLVEVLKAGCGDVTKLVDAVAAVVSGTMESYKSDAIDVAASVAAAAKGVPFNSAKKLADDAKTEKVAKALLAAKDDLDEPDMTQHVLVNRQATFTLKEMIAGRVSNGIVALVSASTTTETVNESDTTTATAPVNDSCAKVALAVAKALNPALEHWLEYISSGEKSSGITFVLVALLESPGEGVVDALLGATEKKRAKKFGKVLAALEALDKKNASAKTKDSAITTEKLKTGKRKRQEVTSAKNDSRPETVLRESGLSVLIRTLKAVF</sequence>